<dbReference type="AlphaFoldDB" id="A0AAU9K0L0"/>
<gene>
    <name evidence="12" type="ORF">BSTOLATCC_MIC52290</name>
</gene>
<feature type="domain" description="V-SNARE coiled-coil homology" evidence="11">
    <location>
        <begin position="128"/>
        <end position="188"/>
    </location>
</feature>
<keyword evidence="2" id="KW-0813">Transport</keyword>
<dbReference type="CDD" id="cd14824">
    <property type="entry name" value="Longin"/>
    <property type="match status" value="1"/>
</dbReference>
<evidence type="ECO:0000259" key="11">
    <source>
        <dbReference type="PROSITE" id="PS50892"/>
    </source>
</evidence>
<feature type="domain" description="Longin" evidence="10">
    <location>
        <begin position="4"/>
        <end position="113"/>
    </location>
</feature>
<keyword evidence="5 9" id="KW-1133">Transmembrane helix</keyword>
<comment type="similarity">
    <text evidence="1">Belongs to the synaptobrevin family.</text>
</comment>
<dbReference type="Gene3D" id="1.20.5.110">
    <property type="match status" value="1"/>
</dbReference>
<dbReference type="PANTHER" id="PTHR21136">
    <property type="entry name" value="SNARE PROTEINS"/>
    <property type="match status" value="1"/>
</dbReference>
<evidence type="ECO:0000256" key="5">
    <source>
        <dbReference type="ARBA" id="ARBA00022989"/>
    </source>
</evidence>
<dbReference type="SMART" id="SM01270">
    <property type="entry name" value="Longin"/>
    <property type="match status" value="1"/>
</dbReference>
<name>A0AAU9K0L0_9CILI</name>
<dbReference type="SUPFAM" id="SSF58038">
    <property type="entry name" value="SNARE fusion complex"/>
    <property type="match status" value="1"/>
</dbReference>
<evidence type="ECO:0000256" key="8">
    <source>
        <dbReference type="PROSITE-ProRule" id="PRU00290"/>
    </source>
</evidence>
<dbReference type="GO" id="GO:0016192">
    <property type="term" value="P:vesicle-mediated transport"/>
    <property type="evidence" value="ECO:0007669"/>
    <property type="project" value="InterPro"/>
</dbReference>
<evidence type="ECO:0000256" key="2">
    <source>
        <dbReference type="ARBA" id="ARBA00022448"/>
    </source>
</evidence>
<dbReference type="GO" id="GO:0012505">
    <property type="term" value="C:endomembrane system"/>
    <property type="evidence" value="ECO:0007669"/>
    <property type="project" value="UniProtKB-SubCell"/>
</dbReference>
<keyword evidence="6 9" id="KW-0472">Membrane</keyword>
<evidence type="ECO:0000256" key="1">
    <source>
        <dbReference type="ARBA" id="ARBA00008025"/>
    </source>
</evidence>
<keyword evidence="4" id="KW-0653">Protein transport</keyword>
<organism evidence="12 13">
    <name type="scientific">Blepharisma stoltei</name>
    <dbReference type="NCBI Taxonomy" id="1481888"/>
    <lineage>
        <taxon>Eukaryota</taxon>
        <taxon>Sar</taxon>
        <taxon>Alveolata</taxon>
        <taxon>Ciliophora</taxon>
        <taxon>Postciliodesmatophora</taxon>
        <taxon>Heterotrichea</taxon>
        <taxon>Heterotrichida</taxon>
        <taxon>Blepharismidae</taxon>
        <taxon>Blepharisma</taxon>
    </lineage>
</organism>
<dbReference type="InterPro" id="IPR042855">
    <property type="entry name" value="V_SNARE_CC"/>
</dbReference>
<dbReference type="InterPro" id="IPR001388">
    <property type="entry name" value="Synaptobrevin-like"/>
</dbReference>
<evidence type="ECO:0000256" key="6">
    <source>
        <dbReference type="ARBA" id="ARBA00023136"/>
    </source>
</evidence>
<dbReference type="Gene3D" id="3.30.450.50">
    <property type="entry name" value="Longin domain"/>
    <property type="match status" value="1"/>
</dbReference>
<keyword evidence="3 9" id="KW-0812">Transmembrane</keyword>
<dbReference type="CDD" id="cd15843">
    <property type="entry name" value="R-SNARE"/>
    <property type="match status" value="1"/>
</dbReference>
<dbReference type="InterPro" id="IPR010908">
    <property type="entry name" value="Longin_dom"/>
</dbReference>
<comment type="subcellular location">
    <subcellularLocation>
        <location evidence="7">Endomembrane system</location>
        <topology evidence="7">Single-pass type IV membrane protein</topology>
    </subcellularLocation>
</comment>
<accession>A0AAU9K0L0</accession>
<dbReference type="EMBL" id="CAJZBQ010000052">
    <property type="protein sequence ID" value="CAG9330880.1"/>
    <property type="molecule type" value="Genomic_DNA"/>
</dbReference>
<dbReference type="InterPro" id="IPR011012">
    <property type="entry name" value="Longin-like_dom_sf"/>
</dbReference>
<dbReference type="PANTHER" id="PTHR21136:SF168">
    <property type="entry name" value="VESICLE-ASSOCIATED MEMBRANE PROTEIN 9"/>
    <property type="match status" value="1"/>
</dbReference>
<feature type="transmembrane region" description="Helical" evidence="9">
    <location>
        <begin position="192"/>
        <end position="217"/>
    </location>
</feature>
<reference evidence="12" key="1">
    <citation type="submission" date="2021-09" db="EMBL/GenBank/DDBJ databases">
        <authorList>
            <consortium name="AG Swart"/>
            <person name="Singh M."/>
            <person name="Singh A."/>
            <person name="Seah K."/>
            <person name="Emmerich C."/>
        </authorList>
    </citation>
    <scope>NUCLEOTIDE SEQUENCE</scope>
    <source>
        <strain evidence="12">ATCC30299</strain>
    </source>
</reference>
<dbReference type="FunFam" id="1.20.5.110:FF:000004">
    <property type="entry name" value="Vesicle-associated membrane protein 7"/>
    <property type="match status" value="1"/>
</dbReference>
<dbReference type="Pfam" id="PF00957">
    <property type="entry name" value="Synaptobrevin"/>
    <property type="match status" value="1"/>
</dbReference>
<proteinExistence type="inferred from homology"/>
<evidence type="ECO:0000256" key="7">
    <source>
        <dbReference type="ARBA" id="ARBA00046280"/>
    </source>
</evidence>
<dbReference type="PROSITE" id="PS50892">
    <property type="entry name" value="V_SNARE"/>
    <property type="match status" value="1"/>
</dbReference>
<dbReference type="PROSITE" id="PS50859">
    <property type="entry name" value="LONGIN"/>
    <property type="match status" value="1"/>
</dbReference>
<keyword evidence="8" id="KW-0175">Coiled coil</keyword>
<dbReference type="SUPFAM" id="SSF64356">
    <property type="entry name" value="SNARE-like"/>
    <property type="match status" value="1"/>
</dbReference>
<dbReference type="Pfam" id="PF13774">
    <property type="entry name" value="Longin"/>
    <property type="match status" value="1"/>
</dbReference>
<dbReference type="PRINTS" id="PR00219">
    <property type="entry name" value="SYNAPTOBREVN"/>
</dbReference>
<evidence type="ECO:0000259" key="10">
    <source>
        <dbReference type="PROSITE" id="PS50859"/>
    </source>
</evidence>
<dbReference type="Proteomes" id="UP001162131">
    <property type="component" value="Unassembled WGS sequence"/>
</dbReference>
<evidence type="ECO:0000313" key="13">
    <source>
        <dbReference type="Proteomes" id="UP001162131"/>
    </source>
</evidence>
<comment type="caution">
    <text evidence="12">The sequence shown here is derived from an EMBL/GenBank/DDBJ whole genome shotgun (WGS) entry which is preliminary data.</text>
</comment>
<keyword evidence="13" id="KW-1185">Reference proteome</keyword>
<evidence type="ECO:0000256" key="4">
    <source>
        <dbReference type="ARBA" id="ARBA00022927"/>
    </source>
</evidence>
<dbReference type="GO" id="GO:0005737">
    <property type="term" value="C:cytoplasm"/>
    <property type="evidence" value="ECO:0007669"/>
    <property type="project" value="UniProtKB-ARBA"/>
</dbReference>
<dbReference type="GO" id="GO:0016020">
    <property type="term" value="C:membrane"/>
    <property type="evidence" value="ECO:0007669"/>
    <property type="project" value="InterPro"/>
</dbReference>
<evidence type="ECO:0008006" key="14">
    <source>
        <dbReference type="Google" id="ProtNLM"/>
    </source>
</evidence>
<dbReference type="InterPro" id="IPR051097">
    <property type="entry name" value="Synaptobrevin-like_transport"/>
</dbReference>
<protein>
    <recommendedName>
        <fullName evidence="14">Vesicle-associated membrane protein 7</fullName>
    </recommendedName>
</protein>
<evidence type="ECO:0000256" key="3">
    <source>
        <dbReference type="ARBA" id="ARBA00022692"/>
    </source>
</evidence>
<sequence>MAAILYALISSINSPTPLVEYSSASGNFQQLALKILSKKITTPTISYSYEDKYIFHCLNIDGFTFLCLAESAFTYRTAYAFLYDIKDIFMEKYGERAKNAIAFSLNKDFSDIIKKRMIFFNTDKNADKLRAARDNIEKTKDIMIENIDKVIAREEKIEMLVNKTQYMSESSFEFRREAVRVKRHFWWKNTKFTLLIFASFMIVLFFILVIACGGFNFKNC</sequence>
<evidence type="ECO:0000313" key="12">
    <source>
        <dbReference type="EMBL" id="CAG9330880.1"/>
    </source>
</evidence>
<evidence type="ECO:0000256" key="9">
    <source>
        <dbReference type="SAM" id="Phobius"/>
    </source>
</evidence>
<dbReference type="GO" id="GO:0015031">
    <property type="term" value="P:protein transport"/>
    <property type="evidence" value="ECO:0007669"/>
    <property type="project" value="UniProtKB-KW"/>
</dbReference>